<gene>
    <name evidence="7" type="ORF">METZ01_LOCUS62393</name>
</gene>
<dbReference type="GO" id="GO:0018822">
    <property type="term" value="F:nitrile hydratase activity"/>
    <property type="evidence" value="ECO:0007669"/>
    <property type="project" value="UniProtKB-EC"/>
</dbReference>
<evidence type="ECO:0000256" key="2">
    <source>
        <dbReference type="ARBA" id="ARBA00013079"/>
    </source>
</evidence>
<organism evidence="7">
    <name type="scientific">marine metagenome</name>
    <dbReference type="NCBI Taxonomy" id="408172"/>
    <lineage>
        <taxon>unclassified sequences</taxon>
        <taxon>metagenomes</taxon>
        <taxon>ecological metagenomes</taxon>
    </lineage>
</organism>
<protein>
    <recommendedName>
        <fullName evidence="2">nitrile hydratase</fullName>
        <ecNumber evidence="2">4.2.1.84</ecNumber>
    </recommendedName>
</protein>
<dbReference type="SUPFAM" id="SSF56209">
    <property type="entry name" value="Nitrile hydratase alpha chain"/>
    <property type="match status" value="1"/>
</dbReference>
<reference evidence="7" key="1">
    <citation type="submission" date="2018-05" db="EMBL/GenBank/DDBJ databases">
        <authorList>
            <person name="Lanie J.A."/>
            <person name="Ng W.-L."/>
            <person name="Kazmierczak K.M."/>
            <person name="Andrzejewski T.M."/>
            <person name="Davidsen T.M."/>
            <person name="Wayne K.J."/>
            <person name="Tettelin H."/>
            <person name="Glass J.I."/>
            <person name="Rusch D."/>
            <person name="Podicherti R."/>
            <person name="Tsui H.-C.T."/>
            <person name="Winkler M.E."/>
        </authorList>
    </citation>
    <scope>NUCLEOTIDE SEQUENCE</scope>
</reference>
<dbReference type="Pfam" id="PF02979">
    <property type="entry name" value="NHase_alpha"/>
    <property type="match status" value="1"/>
</dbReference>
<accession>A0A381T1C2</accession>
<dbReference type="InterPro" id="IPR018141">
    <property type="entry name" value="Nitrile_hydratase_asu"/>
</dbReference>
<evidence type="ECO:0000313" key="7">
    <source>
        <dbReference type="EMBL" id="SVA09539.1"/>
    </source>
</evidence>
<keyword evidence="3" id="KW-0479">Metal-binding</keyword>
<dbReference type="AlphaFoldDB" id="A0A381T1C2"/>
<evidence type="ECO:0000256" key="3">
    <source>
        <dbReference type="ARBA" id="ARBA00022723"/>
    </source>
</evidence>
<keyword evidence="4" id="KW-0456">Lyase</keyword>
<name>A0A381T1C2_9ZZZZ</name>
<evidence type="ECO:0000256" key="4">
    <source>
        <dbReference type="ARBA" id="ARBA00023239"/>
    </source>
</evidence>
<dbReference type="EMBL" id="UINC01003823">
    <property type="protein sequence ID" value="SVA09539.1"/>
    <property type="molecule type" value="Genomic_DNA"/>
</dbReference>
<dbReference type="InterPro" id="IPR036648">
    <property type="entry name" value="CN_Hdrase_a/SCN_Hdrase_g_sf"/>
</dbReference>
<sequence length="208" mass="23013">MTHDHSDDHTEPPADIELRVKALETLLVEKGLVDPAALDVLIDTYENKVGPKNGAQVVAKAWTDPAYRTWLLEDAAAAISSLGFAGRQGEHITVVENTPGVHNLVVCTLCSCYPWPVLGLPPTWYKSAPYRARAVADPRGVLKEFGTELPDDTQINVWDSTAEMRYLILPERPTDTDDWSAEDLALLVSRNAMIGTEKARLPKEVKRQ</sequence>
<dbReference type="NCBIfam" id="TIGR01323">
    <property type="entry name" value="nitrile_alph"/>
    <property type="match status" value="1"/>
</dbReference>
<dbReference type="InterPro" id="IPR023900">
    <property type="entry name" value="CN_Hdrtase_asu/SCN_Hdrlase_gsu"/>
</dbReference>
<evidence type="ECO:0000259" key="6">
    <source>
        <dbReference type="Pfam" id="PF02979"/>
    </source>
</evidence>
<evidence type="ECO:0000256" key="1">
    <source>
        <dbReference type="ARBA" id="ARBA00009363"/>
    </source>
</evidence>
<evidence type="ECO:0000256" key="5">
    <source>
        <dbReference type="ARBA" id="ARBA00044877"/>
    </source>
</evidence>
<dbReference type="GO" id="GO:0046914">
    <property type="term" value="F:transition metal ion binding"/>
    <property type="evidence" value="ECO:0007669"/>
    <property type="project" value="InterPro"/>
</dbReference>
<feature type="domain" description="Nitrile hydratase alpha/Thiocyanate hydrolase gamma" evidence="6">
    <location>
        <begin position="15"/>
        <end position="196"/>
    </location>
</feature>
<dbReference type="PIRSF" id="PIRSF001426">
    <property type="entry name" value="NHase_alpha"/>
    <property type="match status" value="1"/>
</dbReference>
<dbReference type="InterPro" id="IPR004232">
    <property type="entry name" value="CN_Hdrtase_a/SCN_Hdrlase_g"/>
</dbReference>
<comment type="catalytic activity">
    <reaction evidence="5">
        <text>an aliphatic primary amide = an aliphatic nitrile + H2O</text>
        <dbReference type="Rhea" id="RHEA:12673"/>
        <dbReference type="ChEBI" id="CHEBI:15377"/>
        <dbReference type="ChEBI" id="CHEBI:65285"/>
        <dbReference type="ChEBI" id="CHEBI:80291"/>
        <dbReference type="EC" id="4.2.1.84"/>
    </reaction>
</comment>
<proteinExistence type="inferred from homology"/>
<dbReference type="Gene3D" id="3.90.330.10">
    <property type="entry name" value="Nitrile hydratase alpha /Thiocyanate hydrolase gamma"/>
    <property type="match status" value="1"/>
</dbReference>
<dbReference type="EC" id="4.2.1.84" evidence="2"/>
<comment type="similarity">
    <text evidence="1">Belongs to the nitrile hydratase subunit alpha family.</text>
</comment>